<dbReference type="Proteomes" id="UP001445732">
    <property type="component" value="Unassembled WGS sequence"/>
</dbReference>
<dbReference type="PANTHER" id="PTHR43877:SF2">
    <property type="entry name" value="AMINOALKYLPHOSPHONATE N-ACETYLTRANSFERASE-RELATED"/>
    <property type="match status" value="1"/>
</dbReference>
<organism evidence="4 5">
    <name type="scientific">Brevundimonas aurifodinae</name>
    <dbReference type="NCBI Taxonomy" id="1508312"/>
    <lineage>
        <taxon>Bacteria</taxon>
        <taxon>Pseudomonadati</taxon>
        <taxon>Pseudomonadota</taxon>
        <taxon>Alphaproteobacteria</taxon>
        <taxon>Caulobacterales</taxon>
        <taxon>Caulobacteraceae</taxon>
        <taxon>Brevundimonas</taxon>
    </lineage>
</organism>
<proteinExistence type="predicted"/>
<dbReference type="InterPro" id="IPR016181">
    <property type="entry name" value="Acyl_CoA_acyltransferase"/>
</dbReference>
<evidence type="ECO:0000313" key="5">
    <source>
        <dbReference type="Proteomes" id="UP001445732"/>
    </source>
</evidence>
<dbReference type="RefSeq" id="WP_349683602.1">
    <property type="nucleotide sequence ID" value="NZ_JBEGDD010000003.1"/>
</dbReference>
<keyword evidence="2" id="KW-0012">Acyltransferase</keyword>
<dbReference type="InterPro" id="IPR000182">
    <property type="entry name" value="GNAT_dom"/>
</dbReference>
<accession>A0ABV1NKR0</accession>
<protein>
    <submittedName>
        <fullName evidence="4">GNAT family N-acetyltransferase</fullName>
    </submittedName>
</protein>
<evidence type="ECO:0000313" key="4">
    <source>
        <dbReference type="EMBL" id="MEQ7154433.1"/>
    </source>
</evidence>
<dbReference type="CDD" id="cd04301">
    <property type="entry name" value="NAT_SF"/>
    <property type="match status" value="1"/>
</dbReference>
<gene>
    <name evidence="4" type="ORF">ABN401_04330</name>
</gene>
<dbReference type="Gene3D" id="3.40.630.30">
    <property type="match status" value="1"/>
</dbReference>
<reference evidence="4 5" key="1">
    <citation type="submission" date="2024-06" db="EMBL/GenBank/DDBJ databases">
        <title>Brevundimonas sp. C11.</title>
        <authorList>
            <person name="Maltman C."/>
        </authorList>
    </citation>
    <scope>NUCLEOTIDE SEQUENCE [LARGE SCALE GENOMIC DNA]</scope>
    <source>
        <strain evidence="4 5">C11</strain>
    </source>
</reference>
<keyword evidence="5" id="KW-1185">Reference proteome</keyword>
<dbReference type="PANTHER" id="PTHR43877">
    <property type="entry name" value="AMINOALKYLPHOSPHONATE N-ACETYLTRANSFERASE-RELATED-RELATED"/>
    <property type="match status" value="1"/>
</dbReference>
<dbReference type="Pfam" id="PF00583">
    <property type="entry name" value="Acetyltransf_1"/>
    <property type="match status" value="1"/>
</dbReference>
<dbReference type="InterPro" id="IPR050832">
    <property type="entry name" value="Bact_Acetyltransf"/>
</dbReference>
<keyword evidence="1" id="KW-0808">Transferase</keyword>
<dbReference type="PROSITE" id="PS51186">
    <property type="entry name" value="GNAT"/>
    <property type="match status" value="1"/>
</dbReference>
<feature type="domain" description="N-acetyltransferase" evidence="3">
    <location>
        <begin position="4"/>
        <end position="176"/>
    </location>
</feature>
<evidence type="ECO:0000256" key="2">
    <source>
        <dbReference type="ARBA" id="ARBA00023315"/>
    </source>
</evidence>
<evidence type="ECO:0000256" key="1">
    <source>
        <dbReference type="ARBA" id="ARBA00022679"/>
    </source>
</evidence>
<evidence type="ECO:0000259" key="3">
    <source>
        <dbReference type="PROSITE" id="PS51186"/>
    </source>
</evidence>
<dbReference type="SUPFAM" id="SSF55729">
    <property type="entry name" value="Acyl-CoA N-acyltransferases (Nat)"/>
    <property type="match status" value="1"/>
</dbReference>
<dbReference type="EMBL" id="JBEGDD010000003">
    <property type="protein sequence ID" value="MEQ7154433.1"/>
    <property type="molecule type" value="Genomic_DNA"/>
</dbReference>
<comment type="caution">
    <text evidence="4">The sequence shown here is derived from an EMBL/GenBank/DDBJ whole genome shotgun (WGS) entry which is preliminary data.</text>
</comment>
<sequence>MTELDLRDAVPTDIPALHALIESAYRGETSRVGWTTEADLLDGQRTDPEELAEIIAAEDQGILVAWKDGDALACVKHQHLGDGVGYFGMLSVAPALQSAGLGRRMVEAAERVLVERHGVRRMRIQVFPQRQTLVAWYQRLGYALTGETAPFPYGDQRFGLPRRDDLSFVIMEKPLP</sequence>
<name>A0ABV1NKR0_9CAUL</name>